<comment type="caution">
    <text evidence="2">The sequence shown here is derived from an EMBL/GenBank/DDBJ whole genome shotgun (WGS) entry which is preliminary data.</text>
</comment>
<gene>
    <name evidence="2" type="ORF">V1478_001197</name>
</gene>
<evidence type="ECO:0000313" key="2">
    <source>
        <dbReference type="EMBL" id="KAL2741056.1"/>
    </source>
</evidence>
<organism evidence="2 3">
    <name type="scientific">Vespula squamosa</name>
    <name type="common">Southern yellow jacket</name>
    <name type="synonym">Wasp</name>
    <dbReference type="NCBI Taxonomy" id="30214"/>
    <lineage>
        <taxon>Eukaryota</taxon>
        <taxon>Metazoa</taxon>
        <taxon>Ecdysozoa</taxon>
        <taxon>Arthropoda</taxon>
        <taxon>Hexapoda</taxon>
        <taxon>Insecta</taxon>
        <taxon>Pterygota</taxon>
        <taxon>Neoptera</taxon>
        <taxon>Endopterygota</taxon>
        <taxon>Hymenoptera</taxon>
        <taxon>Apocrita</taxon>
        <taxon>Aculeata</taxon>
        <taxon>Vespoidea</taxon>
        <taxon>Vespidae</taxon>
        <taxon>Vespinae</taxon>
        <taxon>Vespula</taxon>
    </lineage>
</organism>
<feature type="region of interest" description="Disordered" evidence="1">
    <location>
        <begin position="50"/>
        <end position="81"/>
    </location>
</feature>
<protein>
    <submittedName>
        <fullName evidence="2">Uncharacterized protein</fullName>
    </submittedName>
</protein>
<name>A0ABD2C7M8_VESSQ</name>
<reference evidence="2 3" key="1">
    <citation type="journal article" date="2024" name="Ann. Entomol. Soc. Am.">
        <title>Genomic analyses of the southern and eastern yellowjacket wasps (Hymenoptera: Vespidae) reveal evolutionary signatures of social life.</title>
        <authorList>
            <person name="Catto M.A."/>
            <person name="Caine P.B."/>
            <person name="Orr S.E."/>
            <person name="Hunt B.G."/>
            <person name="Goodisman M.A.D."/>
        </authorList>
    </citation>
    <scope>NUCLEOTIDE SEQUENCE [LARGE SCALE GENOMIC DNA]</scope>
    <source>
        <strain evidence="2">233</strain>
        <tissue evidence="2">Head and thorax</tissue>
    </source>
</reference>
<dbReference type="Proteomes" id="UP001607302">
    <property type="component" value="Unassembled WGS sequence"/>
</dbReference>
<evidence type="ECO:0000256" key="1">
    <source>
        <dbReference type="SAM" id="MobiDB-lite"/>
    </source>
</evidence>
<dbReference type="EMBL" id="JAUDFV010000020">
    <property type="protein sequence ID" value="KAL2741056.1"/>
    <property type="molecule type" value="Genomic_DNA"/>
</dbReference>
<sequence length="81" mass="9344">MLEDPAKKRRCSHNSRALPLIRGWVRGQGIPALCVLARGAVNPFEYETSWDVKEEEEEVEEKEAEEEEEEEKDETIDVASR</sequence>
<accession>A0ABD2C7M8</accession>
<keyword evidence="3" id="KW-1185">Reference proteome</keyword>
<proteinExistence type="predicted"/>
<evidence type="ECO:0000313" key="3">
    <source>
        <dbReference type="Proteomes" id="UP001607302"/>
    </source>
</evidence>
<feature type="compositionally biased region" description="Acidic residues" evidence="1">
    <location>
        <begin position="53"/>
        <end position="81"/>
    </location>
</feature>
<dbReference type="AlphaFoldDB" id="A0ABD2C7M8"/>